<dbReference type="AlphaFoldDB" id="A0AAD5M9H7"/>
<dbReference type="PRINTS" id="PR00776">
    <property type="entry name" value="HEMOGLOBNASE"/>
</dbReference>
<feature type="chain" id="PRO_5042134282" evidence="2">
    <location>
        <begin position="19"/>
        <end position="84"/>
    </location>
</feature>
<evidence type="ECO:0000313" key="3">
    <source>
        <dbReference type="EMBL" id="KAJ1354497.1"/>
    </source>
</evidence>
<name>A0AAD5M9H7_PARTN</name>
<dbReference type="Proteomes" id="UP001196413">
    <property type="component" value="Unassembled WGS sequence"/>
</dbReference>
<reference evidence="3" key="1">
    <citation type="submission" date="2021-06" db="EMBL/GenBank/DDBJ databases">
        <title>Parelaphostrongylus tenuis whole genome reference sequence.</title>
        <authorList>
            <person name="Garwood T.J."/>
            <person name="Larsen P.A."/>
            <person name="Fountain-Jones N.M."/>
            <person name="Garbe J.R."/>
            <person name="Macchietto M.G."/>
            <person name="Kania S.A."/>
            <person name="Gerhold R.W."/>
            <person name="Richards J.E."/>
            <person name="Wolf T.M."/>
        </authorList>
    </citation>
    <scope>NUCLEOTIDE SEQUENCE</scope>
    <source>
        <strain evidence="3">MNPRO001-30</strain>
        <tissue evidence="3">Meninges</tissue>
    </source>
</reference>
<dbReference type="GO" id="GO:0006624">
    <property type="term" value="P:vacuolar protein processing"/>
    <property type="evidence" value="ECO:0007669"/>
    <property type="project" value="TreeGrafter"/>
</dbReference>
<evidence type="ECO:0000256" key="2">
    <source>
        <dbReference type="SAM" id="SignalP"/>
    </source>
</evidence>
<dbReference type="GO" id="GO:0004197">
    <property type="term" value="F:cysteine-type endopeptidase activity"/>
    <property type="evidence" value="ECO:0007669"/>
    <property type="project" value="TreeGrafter"/>
</dbReference>
<dbReference type="GO" id="GO:0005773">
    <property type="term" value="C:vacuole"/>
    <property type="evidence" value="ECO:0007669"/>
    <property type="project" value="GOC"/>
</dbReference>
<keyword evidence="2" id="KW-0732">Signal</keyword>
<comment type="similarity">
    <text evidence="1">Belongs to the peptidase C13 family.</text>
</comment>
<accession>A0AAD5M9H7</accession>
<proteinExistence type="inferred from homology"/>
<dbReference type="Gene3D" id="3.40.50.1460">
    <property type="match status" value="1"/>
</dbReference>
<sequence>MEILALTFFLTLLFCVESHDAKAVELSKAPKGELYALLVAGSNGFGNYRHQADVAHAYQILKKNGVPEDNVIVMMYDDIANDPK</sequence>
<dbReference type="PANTHER" id="PTHR12000">
    <property type="entry name" value="HEMOGLOBINASE FAMILY MEMBER"/>
    <property type="match status" value="1"/>
</dbReference>
<evidence type="ECO:0000256" key="1">
    <source>
        <dbReference type="ARBA" id="ARBA00009941"/>
    </source>
</evidence>
<gene>
    <name evidence="3" type="ORF">KIN20_011468</name>
</gene>
<dbReference type="Pfam" id="PF01650">
    <property type="entry name" value="Peptidase_C13"/>
    <property type="match status" value="1"/>
</dbReference>
<organism evidence="3 4">
    <name type="scientific">Parelaphostrongylus tenuis</name>
    <name type="common">Meningeal worm</name>
    <dbReference type="NCBI Taxonomy" id="148309"/>
    <lineage>
        <taxon>Eukaryota</taxon>
        <taxon>Metazoa</taxon>
        <taxon>Ecdysozoa</taxon>
        <taxon>Nematoda</taxon>
        <taxon>Chromadorea</taxon>
        <taxon>Rhabditida</taxon>
        <taxon>Rhabditina</taxon>
        <taxon>Rhabditomorpha</taxon>
        <taxon>Strongyloidea</taxon>
        <taxon>Metastrongylidae</taxon>
        <taxon>Parelaphostrongylus</taxon>
    </lineage>
</organism>
<dbReference type="PANTHER" id="PTHR12000:SF42">
    <property type="entry name" value="LEGUMAIN"/>
    <property type="match status" value="1"/>
</dbReference>
<protein>
    <submittedName>
        <fullName evidence="3">Uncharacterized protein</fullName>
    </submittedName>
</protein>
<evidence type="ECO:0000313" key="4">
    <source>
        <dbReference type="Proteomes" id="UP001196413"/>
    </source>
</evidence>
<keyword evidence="4" id="KW-1185">Reference proteome</keyword>
<feature type="signal peptide" evidence="2">
    <location>
        <begin position="1"/>
        <end position="18"/>
    </location>
</feature>
<dbReference type="GO" id="GO:0051603">
    <property type="term" value="P:proteolysis involved in protein catabolic process"/>
    <property type="evidence" value="ECO:0007669"/>
    <property type="project" value="TreeGrafter"/>
</dbReference>
<dbReference type="EMBL" id="JAHQIW010002101">
    <property type="protein sequence ID" value="KAJ1354497.1"/>
    <property type="molecule type" value="Genomic_DNA"/>
</dbReference>
<dbReference type="InterPro" id="IPR001096">
    <property type="entry name" value="Peptidase_C13"/>
</dbReference>
<comment type="caution">
    <text evidence="3">The sequence shown here is derived from an EMBL/GenBank/DDBJ whole genome shotgun (WGS) entry which is preliminary data.</text>
</comment>